<evidence type="ECO:0000256" key="4">
    <source>
        <dbReference type="ARBA" id="ARBA00022833"/>
    </source>
</evidence>
<dbReference type="SUPFAM" id="SSF51556">
    <property type="entry name" value="Metallo-dependent hydrolases"/>
    <property type="match status" value="1"/>
</dbReference>
<dbReference type="GO" id="GO:0006146">
    <property type="term" value="P:adenine catabolic process"/>
    <property type="evidence" value="ECO:0007669"/>
    <property type="project" value="TreeGrafter"/>
</dbReference>
<gene>
    <name evidence="6" type="ORF">MNBD_ALPHA09-2103</name>
</gene>
<dbReference type="PANTHER" id="PTHR43114:SF6">
    <property type="entry name" value="ADENINE DEAMINASE"/>
    <property type="match status" value="1"/>
</dbReference>
<dbReference type="PANTHER" id="PTHR43114">
    <property type="entry name" value="ADENINE DEAMINASE"/>
    <property type="match status" value="1"/>
</dbReference>
<dbReference type="GO" id="GO:0043103">
    <property type="term" value="P:hypoxanthine salvage"/>
    <property type="evidence" value="ECO:0007669"/>
    <property type="project" value="TreeGrafter"/>
</dbReference>
<evidence type="ECO:0000256" key="2">
    <source>
        <dbReference type="ARBA" id="ARBA00022723"/>
    </source>
</evidence>
<dbReference type="EMBL" id="UOEM01000061">
    <property type="protein sequence ID" value="VAW13372.1"/>
    <property type="molecule type" value="Genomic_DNA"/>
</dbReference>
<dbReference type="InterPro" id="IPR032466">
    <property type="entry name" value="Metal_Hydrolase"/>
</dbReference>
<keyword evidence="4" id="KW-0862">Zinc</keyword>
<dbReference type="InterPro" id="IPR006330">
    <property type="entry name" value="Ado/ade_deaminase"/>
</dbReference>
<dbReference type="Gene3D" id="3.20.20.140">
    <property type="entry name" value="Metal-dependent hydrolases"/>
    <property type="match status" value="1"/>
</dbReference>
<evidence type="ECO:0000259" key="5">
    <source>
        <dbReference type="Pfam" id="PF00962"/>
    </source>
</evidence>
<evidence type="ECO:0000256" key="3">
    <source>
        <dbReference type="ARBA" id="ARBA00022801"/>
    </source>
</evidence>
<organism evidence="6">
    <name type="scientific">hydrothermal vent metagenome</name>
    <dbReference type="NCBI Taxonomy" id="652676"/>
    <lineage>
        <taxon>unclassified sequences</taxon>
        <taxon>metagenomes</taxon>
        <taxon>ecological metagenomes</taxon>
    </lineage>
</organism>
<dbReference type="EC" id="3.5.4.4" evidence="6"/>
<comment type="cofactor">
    <cofactor evidence="1">
        <name>Zn(2+)</name>
        <dbReference type="ChEBI" id="CHEBI:29105"/>
    </cofactor>
</comment>
<dbReference type="Pfam" id="PF00962">
    <property type="entry name" value="A_deaminase"/>
    <property type="match status" value="1"/>
</dbReference>
<accession>A0A3B0TFY2</accession>
<dbReference type="GO" id="GO:0000034">
    <property type="term" value="F:adenine deaminase activity"/>
    <property type="evidence" value="ECO:0007669"/>
    <property type="project" value="TreeGrafter"/>
</dbReference>
<protein>
    <submittedName>
        <fullName evidence="6">Adenosine deaminase</fullName>
        <ecNumber evidence="6">3.5.4.4</ecNumber>
    </submittedName>
</protein>
<dbReference type="GO" id="GO:0005829">
    <property type="term" value="C:cytosol"/>
    <property type="evidence" value="ECO:0007669"/>
    <property type="project" value="TreeGrafter"/>
</dbReference>
<keyword evidence="3 6" id="KW-0378">Hydrolase</keyword>
<dbReference type="InterPro" id="IPR001365">
    <property type="entry name" value="A_deaminase_dom"/>
</dbReference>
<feature type="domain" description="Adenosine deaminase" evidence="5">
    <location>
        <begin position="15"/>
        <end position="333"/>
    </location>
</feature>
<keyword evidence="2" id="KW-0479">Metal-binding</keyword>
<evidence type="ECO:0000313" key="6">
    <source>
        <dbReference type="EMBL" id="VAW13372.1"/>
    </source>
</evidence>
<dbReference type="AlphaFoldDB" id="A0A3B0TFY2"/>
<proteinExistence type="predicted"/>
<sequence>MAAKIDLEEFCRLIPKVEIHCHLLGTIRRQTMLELNHRAGSPLPVSEIEGFYIRGDRPKGVLHIFRALDAKLIKTPDDLYRITFEYLQDAHAHTVRYTEFFWNPTGTVERSGVPFEQAQGAIQAAIDEAELRLGIVARLIPSIDREAPPAKATEMVEMMLAHPHEHTIGIGIDYREPDGPPGDFAEAFALARAHGYKTTAHAGEFGMPAANVKIALDNLKVDRIDHGYTIVDDPDLARICAGKGIIFTVVPTNSYYLRTLPKDRWALDHPMRRMPDLGLRIHPNTDDPAFHLVTPTGVWAMMVQDFGFDLDHLRQFMINGLDGAWLPEGLRARMKRDWCAEYDVLRARLIAFA</sequence>
<name>A0A3B0TFY2_9ZZZZ</name>
<dbReference type="GO" id="GO:0046872">
    <property type="term" value="F:metal ion binding"/>
    <property type="evidence" value="ECO:0007669"/>
    <property type="project" value="UniProtKB-KW"/>
</dbReference>
<evidence type="ECO:0000256" key="1">
    <source>
        <dbReference type="ARBA" id="ARBA00001947"/>
    </source>
</evidence>
<reference evidence="6" key="1">
    <citation type="submission" date="2018-06" db="EMBL/GenBank/DDBJ databases">
        <authorList>
            <person name="Zhirakovskaya E."/>
        </authorList>
    </citation>
    <scope>NUCLEOTIDE SEQUENCE</scope>
</reference>